<evidence type="ECO:0000256" key="4">
    <source>
        <dbReference type="ARBA" id="ARBA00022692"/>
    </source>
</evidence>
<feature type="domain" description="MacB-like periplasmic core" evidence="9">
    <location>
        <begin position="25"/>
        <end position="247"/>
    </location>
</feature>
<dbReference type="STRING" id="702745.SAMN05421818_103118"/>
<organism evidence="10 11">
    <name type="scientific">Myroides phaeus</name>
    <dbReference type="NCBI Taxonomy" id="702745"/>
    <lineage>
        <taxon>Bacteria</taxon>
        <taxon>Pseudomonadati</taxon>
        <taxon>Bacteroidota</taxon>
        <taxon>Flavobacteriia</taxon>
        <taxon>Flavobacteriales</taxon>
        <taxon>Flavobacteriaceae</taxon>
        <taxon>Myroides</taxon>
    </lineage>
</organism>
<feature type="domain" description="ABC3 transporter permease C-terminal" evidence="8">
    <location>
        <begin position="278"/>
        <end position="395"/>
    </location>
</feature>
<feature type="transmembrane region" description="Helical" evidence="7">
    <location>
        <begin position="322"/>
        <end position="348"/>
    </location>
</feature>
<keyword evidence="11" id="KW-1185">Reference proteome</keyword>
<evidence type="ECO:0000256" key="3">
    <source>
        <dbReference type="ARBA" id="ARBA00022475"/>
    </source>
</evidence>
<dbReference type="Pfam" id="PF02687">
    <property type="entry name" value="FtsX"/>
    <property type="match status" value="1"/>
</dbReference>
<evidence type="ECO:0000313" key="10">
    <source>
        <dbReference type="EMBL" id="SDH40261.1"/>
    </source>
</evidence>
<dbReference type="Pfam" id="PF12704">
    <property type="entry name" value="MacB_PCD"/>
    <property type="match status" value="1"/>
</dbReference>
<evidence type="ECO:0000313" key="11">
    <source>
        <dbReference type="Proteomes" id="UP000243588"/>
    </source>
</evidence>
<dbReference type="InterPro" id="IPR051447">
    <property type="entry name" value="Lipoprotein-release_system"/>
</dbReference>
<evidence type="ECO:0000256" key="2">
    <source>
        <dbReference type="ARBA" id="ARBA00005236"/>
    </source>
</evidence>
<dbReference type="GO" id="GO:0098797">
    <property type="term" value="C:plasma membrane protein complex"/>
    <property type="evidence" value="ECO:0007669"/>
    <property type="project" value="TreeGrafter"/>
</dbReference>
<evidence type="ECO:0000256" key="1">
    <source>
        <dbReference type="ARBA" id="ARBA00004651"/>
    </source>
</evidence>
<dbReference type="Proteomes" id="UP000243588">
    <property type="component" value="Unassembled WGS sequence"/>
</dbReference>
<dbReference type="AlphaFoldDB" id="A0A1G8C448"/>
<dbReference type="InterPro" id="IPR003838">
    <property type="entry name" value="ABC3_permease_C"/>
</dbReference>
<comment type="subcellular location">
    <subcellularLocation>
        <location evidence="1">Cell membrane</location>
        <topology evidence="1">Multi-pass membrane protein</topology>
    </subcellularLocation>
</comment>
<dbReference type="RefSeq" id="WP_090405718.1">
    <property type="nucleotide sequence ID" value="NZ_FNDQ01000003.1"/>
</dbReference>
<dbReference type="PANTHER" id="PTHR30489:SF0">
    <property type="entry name" value="LIPOPROTEIN-RELEASING SYSTEM TRANSMEMBRANE PROTEIN LOLE"/>
    <property type="match status" value="1"/>
</dbReference>
<evidence type="ECO:0000259" key="8">
    <source>
        <dbReference type="Pfam" id="PF02687"/>
    </source>
</evidence>
<reference evidence="11" key="1">
    <citation type="submission" date="2016-10" db="EMBL/GenBank/DDBJ databases">
        <authorList>
            <person name="Varghese N."/>
            <person name="Submissions S."/>
        </authorList>
    </citation>
    <scope>NUCLEOTIDE SEQUENCE [LARGE SCALE GENOMIC DNA]</scope>
    <source>
        <strain evidence="11">DSM 23313</strain>
    </source>
</reference>
<feature type="transmembrane region" description="Helical" evidence="7">
    <location>
        <begin position="21"/>
        <end position="46"/>
    </location>
</feature>
<evidence type="ECO:0000256" key="5">
    <source>
        <dbReference type="ARBA" id="ARBA00022989"/>
    </source>
</evidence>
<dbReference type="InterPro" id="IPR025857">
    <property type="entry name" value="MacB_PCD"/>
</dbReference>
<proteinExistence type="inferred from homology"/>
<evidence type="ECO:0000256" key="6">
    <source>
        <dbReference type="ARBA" id="ARBA00023136"/>
    </source>
</evidence>
<keyword evidence="5 7" id="KW-1133">Transmembrane helix</keyword>
<keyword evidence="4 7" id="KW-0812">Transmembrane</keyword>
<name>A0A1G8C448_9FLAO</name>
<dbReference type="PANTHER" id="PTHR30489">
    <property type="entry name" value="LIPOPROTEIN-RELEASING SYSTEM TRANSMEMBRANE PROTEIN LOLE"/>
    <property type="match status" value="1"/>
</dbReference>
<feature type="transmembrane region" description="Helical" evidence="7">
    <location>
        <begin position="274"/>
        <end position="301"/>
    </location>
</feature>
<keyword evidence="6 7" id="KW-0472">Membrane</keyword>
<evidence type="ECO:0000259" key="9">
    <source>
        <dbReference type="Pfam" id="PF12704"/>
    </source>
</evidence>
<evidence type="ECO:0000256" key="7">
    <source>
        <dbReference type="SAM" id="Phobius"/>
    </source>
</evidence>
<gene>
    <name evidence="10" type="ORF">SAMN05421818_103118</name>
</gene>
<comment type="similarity">
    <text evidence="2">Belongs to the ABC-4 integral membrane protein family. LolC/E subfamily.</text>
</comment>
<sequence length="403" mass="44697">MKFSLYIAKRYAFSKSKSKAINVITAIASIGIVVSAMAMFIVLSVFSGLRSFSLSFVNDLDPDLKVYSEKGKSFVVEDKQILDLEDSGYFKGVAKVVEDRLLFSFKEKQTVSTIKGVDSDYSNVSDFESKVEYGNWLEADSDETVVGIGISAVLSMGLFDTENAFEALAMKPGKGVINNPEDAFIKKTLNPTGVYILQNDDIDDKYVFVDIDVARDLLFIPANEVTNLELAIADNVSESKAISKVQEVLGENFIIKNRAQQNDGLYRMLNTENLVVYLIFVLVVIMALFTLVGAMIMIILEKQSNIKTLNELGTPLTDLRKIFLFQGMIICGLGSFIGVFLGVVFVLLQAHFQFISIREGMAYPVEFNLMNLVLVFVSIIFLGLIASLIASSRVNHNYLQANK</sequence>
<feature type="transmembrane region" description="Helical" evidence="7">
    <location>
        <begin position="368"/>
        <end position="390"/>
    </location>
</feature>
<protein>
    <submittedName>
        <fullName evidence="10">Lipoprotein-releasing system permease protein</fullName>
    </submittedName>
</protein>
<accession>A0A1G8C448</accession>
<dbReference type="GO" id="GO:0044874">
    <property type="term" value="P:lipoprotein localization to outer membrane"/>
    <property type="evidence" value="ECO:0007669"/>
    <property type="project" value="TreeGrafter"/>
</dbReference>
<dbReference type="EMBL" id="FNDQ01000003">
    <property type="protein sequence ID" value="SDH40261.1"/>
    <property type="molecule type" value="Genomic_DNA"/>
</dbReference>
<keyword evidence="10" id="KW-0449">Lipoprotein</keyword>
<keyword evidence="3" id="KW-1003">Cell membrane</keyword>